<feature type="repeat" description="TPR" evidence="3">
    <location>
        <begin position="455"/>
        <end position="488"/>
    </location>
</feature>
<dbReference type="InterPro" id="IPR051012">
    <property type="entry name" value="CellSynth/LPSAsmb/PSIAsmb"/>
</dbReference>
<evidence type="ECO:0000256" key="2">
    <source>
        <dbReference type="ARBA" id="ARBA00022803"/>
    </source>
</evidence>
<evidence type="ECO:0000256" key="3">
    <source>
        <dbReference type="PROSITE-ProRule" id="PRU00339"/>
    </source>
</evidence>
<dbReference type="InterPro" id="IPR013105">
    <property type="entry name" value="TPR_2"/>
</dbReference>
<dbReference type="Proteomes" id="UP000253426">
    <property type="component" value="Unassembled WGS sequence"/>
</dbReference>
<feature type="repeat" description="TPR" evidence="3">
    <location>
        <begin position="529"/>
        <end position="562"/>
    </location>
</feature>
<dbReference type="SMART" id="SM00028">
    <property type="entry name" value="TPR"/>
    <property type="match status" value="6"/>
</dbReference>
<keyword evidence="6" id="KW-1185">Reference proteome</keyword>
<evidence type="ECO:0000313" key="6">
    <source>
        <dbReference type="Proteomes" id="UP000253426"/>
    </source>
</evidence>
<dbReference type="SUPFAM" id="SSF48452">
    <property type="entry name" value="TPR-like"/>
    <property type="match status" value="3"/>
</dbReference>
<dbReference type="PROSITE" id="PS50005">
    <property type="entry name" value="TPR"/>
    <property type="match status" value="3"/>
</dbReference>
<gene>
    <name evidence="5" type="ORF">DES53_12314</name>
</gene>
<proteinExistence type="predicted"/>
<evidence type="ECO:0000313" key="5">
    <source>
        <dbReference type="EMBL" id="RBP35318.1"/>
    </source>
</evidence>
<dbReference type="InterPro" id="IPR011990">
    <property type="entry name" value="TPR-like_helical_dom_sf"/>
</dbReference>
<dbReference type="Pfam" id="PF13181">
    <property type="entry name" value="TPR_8"/>
    <property type="match status" value="1"/>
</dbReference>
<evidence type="ECO:0000256" key="1">
    <source>
        <dbReference type="ARBA" id="ARBA00022737"/>
    </source>
</evidence>
<dbReference type="PANTHER" id="PTHR45586:SF1">
    <property type="entry name" value="LIPOPOLYSACCHARIDE ASSEMBLY PROTEIN B"/>
    <property type="match status" value="1"/>
</dbReference>
<accession>A0A366H2P3</accession>
<dbReference type="EMBL" id="QNRR01000023">
    <property type="protein sequence ID" value="RBP35318.1"/>
    <property type="molecule type" value="Genomic_DNA"/>
</dbReference>
<keyword evidence="1" id="KW-0677">Repeat</keyword>
<dbReference type="Pfam" id="PF07719">
    <property type="entry name" value="TPR_2"/>
    <property type="match status" value="1"/>
</dbReference>
<keyword evidence="2 3" id="KW-0802">TPR repeat</keyword>
<dbReference type="Gene3D" id="1.25.40.10">
    <property type="entry name" value="Tetratricopeptide repeat domain"/>
    <property type="match status" value="3"/>
</dbReference>
<protein>
    <submittedName>
        <fullName evidence="5">Tetratricopeptide repeat protein</fullName>
    </submittedName>
</protein>
<dbReference type="InterPro" id="IPR019734">
    <property type="entry name" value="TPR_rpt"/>
</dbReference>
<feature type="repeat" description="TPR" evidence="3">
    <location>
        <begin position="567"/>
        <end position="600"/>
    </location>
</feature>
<dbReference type="AlphaFoldDB" id="A0A366H2P3"/>
<dbReference type="Pfam" id="PF13432">
    <property type="entry name" value="TPR_16"/>
    <property type="match status" value="1"/>
</dbReference>
<sequence>MLALENISWHSPCYFVVRVLMPPMKMSPRPRPGLRFGTGLSFGILLSVGSLHGAPTRADVQSNEPVAADLSLQPTREKLAQAHAHYVSARMLEDEGRMREALGHYLAFLEKGGAEPDLVAHIAEMALNYQGMEAAVKLLEDAIKASPASSQPYVNFTNFALTHSSAENDLLTRAATAAAEAMSRFPHSADAYENAVRLYLSQKERAKAAEALERAAKQPVTEAEYWLRLGRAAQEVWPLADTEQRGEHLTRVNVFFDKAMLRAREAKDEAAELWIADYFLFSNQLDRAATICEWVVQRSGSLDSRKRLVRLYEALERPDDSLKALEALVSAYPTDVEHQRLLAGRYEQRGRTAFGEDRKEFAKKAAEHFEAALQAGGGDVDDYIKAATYIESTGDDERFERFTARAQQLYPGEPRVGYLRALALNSVKKHADAAKMFEDTAKLAKTRLPDLLNDAGYHFSWGAALERSGQFDAAAKAFEKSVDLTPPDNPPSAASTMNYWGYMWVEQDKHLDKAETLLRKANELRPDVPAFIDSLGWLYFRQGKYDKALTELERAEKLMEEWTPEDAEILDHIAQTHQKLGNADKAREYWQRALDLNPPQEPIRQRAESELGLKPKPQPNAPPEEKPGTPPAAN</sequence>
<feature type="region of interest" description="Disordered" evidence="4">
    <location>
        <begin position="595"/>
        <end position="634"/>
    </location>
</feature>
<feature type="compositionally biased region" description="Basic and acidic residues" evidence="4">
    <location>
        <begin position="603"/>
        <end position="613"/>
    </location>
</feature>
<comment type="caution">
    <text evidence="5">The sequence shown here is derived from an EMBL/GenBank/DDBJ whole genome shotgun (WGS) entry which is preliminary data.</text>
</comment>
<organism evidence="5 6">
    <name type="scientific">Roseimicrobium gellanilyticum</name>
    <dbReference type="NCBI Taxonomy" id="748857"/>
    <lineage>
        <taxon>Bacteria</taxon>
        <taxon>Pseudomonadati</taxon>
        <taxon>Verrucomicrobiota</taxon>
        <taxon>Verrucomicrobiia</taxon>
        <taxon>Verrucomicrobiales</taxon>
        <taxon>Verrucomicrobiaceae</taxon>
        <taxon>Roseimicrobium</taxon>
    </lineage>
</organism>
<dbReference type="PANTHER" id="PTHR45586">
    <property type="entry name" value="TPR REPEAT-CONTAINING PROTEIN PA4667"/>
    <property type="match status" value="1"/>
</dbReference>
<reference evidence="5 6" key="1">
    <citation type="submission" date="2018-06" db="EMBL/GenBank/DDBJ databases">
        <title>Genomic Encyclopedia of Type Strains, Phase IV (KMG-IV): sequencing the most valuable type-strain genomes for metagenomic binning, comparative biology and taxonomic classification.</title>
        <authorList>
            <person name="Goeker M."/>
        </authorList>
    </citation>
    <scope>NUCLEOTIDE SEQUENCE [LARGE SCALE GENOMIC DNA]</scope>
    <source>
        <strain evidence="5 6">DSM 25532</strain>
    </source>
</reference>
<evidence type="ECO:0000256" key="4">
    <source>
        <dbReference type="SAM" id="MobiDB-lite"/>
    </source>
</evidence>
<name>A0A366H2P3_9BACT</name>
<feature type="compositionally biased region" description="Pro residues" evidence="4">
    <location>
        <begin position="616"/>
        <end position="634"/>
    </location>
</feature>